<comment type="caution">
    <text evidence="5">The sequence shown here is derived from an EMBL/GenBank/DDBJ whole genome shotgun (WGS) entry which is preliminary data.</text>
</comment>
<feature type="compositionally biased region" description="Basic and acidic residues" evidence="2">
    <location>
        <begin position="948"/>
        <end position="958"/>
    </location>
</feature>
<feature type="domain" description="DUF7791" evidence="4">
    <location>
        <begin position="617"/>
        <end position="755"/>
    </location>
</feature>
<evidence type="ECO:0000256" key="2">
    <source>
        <dbReference type="SAM" id="MobiDB-lite"/>
    </source>
</evidence>
<proteinExistence type="predicted"/>
<dbReference type="STRING" id="1237896.T0LMN9"/>
<dbReference type="PANTHER" id="PTHR10039">
    <property type="entry name" value="AMELOGENIN"/>
    <property type="match status" value="1"/>
</dbReference>
<feature type="compositionally biased region" description="Polar residues" evidence="2">
    <location>
        <begin position="934"/>
        <end position="947"/>
    </location>
</feature>
<dbReference type="InterPro" id="IPR027417">
    <property type="entry name" value="P-loop_NTPase"/>
</dbReference>
<dbReference type="AlphaFoldDB" id="T0LMN9"/>
<reference evidence="6" key="1">
    <citation type="journal article" date="2013" name="Mol. Plant Microbe Interact.">
        <title>Global aspects of pacC regulation of pathogenicity genes in Colletotrichum gloeosporioides as revealed by transcriptome analysis.</title>
        <authorList>
            <person name="Alkan N."/>
            <person name="Meng X."/>
            <person name="Friedlander G."/>
            <person name="Reuveni E."/>
            <person name="Sukno S."/>
            <person name="Sherman A."/>
            <person name="Thon M."/>
            <person name="Fluhr R."/>
            <person name="Prusky D."/>
        </authorList>
    </citation>
    <scope>NUCLEOTIDE SEQUENCE [LARGE SCALE GENOMIC DNA]</scope>
    <source>
        <strain evidence="6">Cg-14</strain>
    </source>
</reference>
<dbReference type="HOGENOM" id="CLU_002341_6_1_1"/>
<evidence type="ECO:0000259" key="4">
    <source>
        <dbReference type="Pfam" id="PF25053"/>
    </source>
</evidence>
<keyword evidence="1" id="KW-0677">Repeat</keyword>
<feature type="compositionally biased region" description="Basic residues" evidence="2">
    <location>
        <begin position="242"/>
        <end position="251"/>
    </location>
</feature>
<organism evidence="5 6">
    <name type="scientific">Colletotrichum gloeosporioides (strain Cg-14)</name>
    <name type="common">Anthracnose fungus</name>
    <name type="synonym">Glomerella cingulata</name>
    <dbReference type="NCBI Taxonomy" id="1237896"/>
    <lineage>
        <taxon>Eukaryota</taxon>
        <taxon>Fungi</taxon>
        <taxon>Dikarya</taxon>
        <taxon>Ascomycota</taxon>
        <taxon>Pezizomycotina</taxon>
        <taxon>Sordariomycetes</taxon>
        <taxon>Hypocreomycetidae</taxon>
        <taxon>Glomerellales</taxon>
        <taxon>Glomerellaceae</taxon>
        <taxon>Colletotrichum</taxon>
        <taxon>Colletotrichum gloeosporioides species complex</taxon>
    </lineage>
</organism>
<dbReference type="Proteomes" id="UP000015530">
    <property type="component" value="Unassembled WGS sequence"/>
</dbReference>
<feature type="region of interest" description="Disordered" evidence="2">
    <location>
        <begin position="934"/>
        <end position="958"/>
    </location>
</feature>
<evidence type="ECO:0000313" key="5">
    <source>
        <dbReference type="EMBL" id="EQB49510.1"/>
    </source>
</evidence>
<evidence type="ECO:0000256" key="1">
    <source>
        <dbReference type="ARBA" id="ARBA00022737"/>
    </source>
</evidence>
<dbReference type="Pfam" id="PF24883">
    <property type="entry name" value="NPHP3_N"/>
    <property type="match status" value="1"/>
</dbReference>
<dbReference type="InterPro" id="IPR056693">
    <property type="entry name" value="DUF7791"/>
</dbReference>
<gene>
    <name evidence="5" type="ORF">CGLO_11154</name>
</gene>
<evidence type="ECO:0000259" key="3">
    <source>
        <dbReference type="Pfam" id="PF24883"/>
    </source>
</evidence>
<dbReference type="Pfam" id="PF25053">
    <property type="entry name" value="DUF7791"/>
    <property type="match status" value="1"/>
</dbReference>
<dbReference type="InterPro" id="IPR056884">
    <property type="entry name" value="NPHP3-like_N"/>
</dbReference>
<feature type="region of interest" description="Disordered" evidence="2">
    <location>
        <begin position="234"/>
        <end position="253"/>
    </location>
</feature>
<accession>T0LMN9</accession>
<dbReference type="OrthoDB" id="4851075at2759"/>
<dbReference type="Gene3D" id="3.40.50.300">
    <property type="entry name" value="P-loop containing nucleotide triphosphate hydrolases"/>
    <property type="match status" value="1"/>
</dbReference>
<evidence type="ECO:0008006" key="7">
    <source>
        <dbReference type="Google" id="ProtNLM"/>
    </source>
</evidence>
<evidence type="ECO:0000313" key="6">
    <source>
        <dbReference type="Proteomes" id="UP000015530"/>
    </source>
</evidence>
<protein>
    <recommendedName>
        <fullName evidence="7">NACHT domain-containing protein</fullName>
    </recommendedName>
</protein>
<name>T0LMN9_COLGC</name>
<sequence length="958" mass="109116">MEPLAALGLAGNIVTFIEFAQKILTKSIEIYQSSSNTSQNVEDLNNQLRGFLFSVEQGPMLKPRIWDRRLMLWREDNPLELHWKINENGFNDAIKCLVGHSTMLAYHSPAKADVALSPVQAVAAKCFVVAQTLLRRLDHLRDNKGQHKIWSSLKVAVQEIWAEPELQRMKDDLETCKTELRLQILLEIRERMEFVSTRQADQFSAIQKTMRETLQELMQQNMRLGEQQDADSFHTVESSKAATKKARRQHRKTQERAFRQIERNLTKRNLLLDPKDSQRAFEDVSAIVSEVVECSSKILEEDKWLLNSFRFPVMRDREENIPEAERATFEWVFDKSDLADRRWDNFPQWFASKKPLYWFSGKAGSGKSTLMKHVFSHEQTTSLIQSWAKEVPVVAAGFFFWNAGGPMQKSQEGLLQSLIYQLLVAHRELIPVVFQAPPRQDNDRVSHEWSKAQLKDLLEGIVFQTAVPLKICLFIDGLDEYHGDYGDLTEFITLLAQNDDIKICVSSRPYSLFEVNFKGLPRLKLEQLTHDDIVKYSSGKFSANQRVRKLQENDPDIAGRLAAVIVKKACGVFLWVKLVVRSLCEGLDKFDRSLDLEERLHELPEDLLNLYMHMLMSIEKRYVRQASKLLEIVYRANKPLTLLQLGFADMEDGKLDAAWKADVNSFSEEDLDEICSSTEGRLRSRCLGLIEVSSSLPPNADSKSRAVEFMHKTVVDFLEDERTKNYLIESQGGYNFNPYPSLMKANILAMKHSATFQSRQPAMVLAQIWFQFSWASIKSITRYAAVQETATSEPQTATIQELEKVSTRLAQLYTSKGPTPGIKKSANPNSTPFIRSIAYASPKWNPKNGTAYFIKYSSAVIFNSPPPPNAETPPYPPPCPSTSRGTTLSSSAIVRSHRAISFSTVPSSSGHTLTWIPAMRVSDFLAMLETSRTWSGRGSMPSQSGWNRESRESGELLW</sequence>
<dbReference type="OMA" id="MQDRREW"/>
<feature type="domain" description="Nephrocystin 3-like N-terminal" evidence="3">
    <location>
        <begin position="344"/>
        <end position="508"/>
    </location>
</feature>
<dbReference type="SUPFAM" id="SSF52540">
    <property type="entry name" value="P-loop containing nucleoside triphosphate hydrolases"/>
    <property type="match status" value="1"/>
</dbReference>
<dbReference type="PANTHER" id="PTHR10039:SF5">
    <property type="entry name" value="NACHT DOMAIN-CONTAINING PROTEIN"/>
    <property type="match status" value="1"/>
</dbReference>
<dbReference type="EMBL" id="AMYD01002304">
    <property type="protein sequence ID" value="EQB49510.1"/>
    <property type="molecule type" value="Genomic_DNA"/>
</dbReference>